<evidence type="ECO:0000259" key="1">
    <source>
        <dbReference type="PROSITE" id="PS50181"/>
    </source>
</evidence>
<name>A0A8X9A5D6_SALSN</name>
<dbReference type="PROSITE" id="PS50181">
    <property type="entry name" value="FBOX"/>
    <property type="match status" value="1"/>
</dbReference>
<feature type="domain" description="F-box" evidence="1">
    <location>
        <begin position="5"/>
        <end position="51"/>
    </location>
</feature>
<dbReference type="InterPro" id="IPR050796">
    <property type="entry name" value="SCF_F-box_component"/>
</dbReference>
<keyword evidence="3" id="KW-1185">Reference proteome</keyword>
<dbReference type="SUPFAM" id="SSF50965">
    <property type="entry name" value="Galactose oxidase, central domain"/>
    <property type="match status" value="1"/>
</dbReference>
<dbReference type="NCBIfam" id="TIGR01640">
    <property type="entry name" value="F_box_assoc_1"/>
    <property type="match status" value="1"/>
</dbReference>
<organism evidence="2">
    <name type="scientific">Salvia splendens</name>
    <name type="common">Scarlet sage</name>
    <dbReference type="NCBI Taxonomy" id="180675"/>
    <lineage>
        <taxon>Eukaryota</taxon>
        <taxon>Viridiplantae</taxon>
        <taxon>Streptophyta</taxon>
        <taxon>Embryophyta</taxon>
        <taxon>Tracheophyta</taxon>
        <taxon>Spermatophyta</taxon>
        <taxon>Magnoliopsida</taxon>
        <taxon>eudicotyledons</taxon>
        <taxon>Gunneridae</taxon>
        <taxon>Pentapetalae</taxon>
        <taxon>asterids</taxon>
        <taxon>lamiids</taxon>
        <taxon>Lamiales</taxon>
        <taxon>Lamiaceae</taxon>
        <taxon>Nepetoideae</taxon>
        <taxon>Mentheae</taxon>
        <taxon>Salviinae</taxon>
        <taxon>Salvia</taxon>
        <taxon>Salvia subgen. Calosphace</taxon>
        <taxon>core Calosphace</taxon>
    </lineage>
</organism>
<sequence>MEDPSIVIPKLPNDVIIEILTRLPVKPLLKFKCVCKSWRALISSTQFVAAHLEFSKSAPNLTTHRLILKYRGNTTKQCSVNSILHQSVPEAFDLSCSLISERYRWVVGSCNGLVCLLIDKKEMILWNPSTGICKKLPDCGVEINVGDYYSYYTSGLGYDKSSDDYKVVGFFNNNRDLSEVMVQVYSLKNDKWKRIENFKGRWSMDGTATFANGKLYWIANQGNELESGWDILSVDLETEEYEMLQVPSYVKSGYYSSSACSSSACGSAVASGVGGLVSEGSLHVLCSHLESTEVWTMDVGGGDWTKVATVPYIDDFLKYSYKKASYVLKDGQVLLLCGSTFVIYDAEDCSFRYPEVRDSGELVGVGAYLGSLVSPVG</sequence>
<dbReference type="Gene3D" id="2.120.10.80">
    <property type="entry name" value="Kelch-type beta propeller"/>
    <property type="match status" value="1"/>
</dbReference>
<dbReference type="Proteomes" id="UP000298416">
    <property type="component" value="Unassembled WGS sequence"/>
</dbReference>
<dbReference type="InterPro" id="IPR036047">
    <property type="entry name" value="F-box-like_dom_sf"/>
</dbReference>
<dbReference type="Pfam" id="PF07734">
    <property type="entry name" value="FBA_1"/>
    <property type="match status" value="1"/>
</dbReference>
<dbReference type="PANTHER" id="PTHR31672">
    <property type="entry name" value="BNACNNG10540D PROTEIN"/>
    <property type="match status" value="1"/>
</dbReference>
<dbReference type="InterPro" id="IPR001810">
    <property type="entry name" value="F-box_dom"/>
</dbReference>
<dbReference type="InterPro" id="IPR015915">
    <property type="entry name" value="Kelch-typ_b-propeller"/>
</dbReference>
<dbReference type="Pfam" id="PF00646">
    <property type="entry name" value="F-box"/>
    <property type="match status" value="1"/>
</dbReference>
<protein>
    <recommendedName>
        <fullName evidence="1">F-box domain-containing protein</fullName>
    </recommendedName>
</protein>
<dbReference type="InterPro" id="IPR017451">
    <property type="entry name" value="F-box-assoc_interact_dom"/>
</dbReference>
<proteinExistence type="predicted"/>
<dbReference type="PANTHER" id="PTHR31672:SF13">
    <property type="entry name" value="F-BOX PROTEIN CPR30-LIKE"/>
    <property type="match status" value="1"/>
</dbReference>
<gene>
    <name evidence="2" type="ORF">SASPL_112542</name>
</gene>
<accession>A0A8X9A5D6</accession>
<reference evidence="2" key="2">
    <citation type="submission" date="2020-08" db="EMBL/GenBank/DDBJ databases">
        <title>Plant Genome Project.</title>
        <authorList>
            <person name="Zhang R.-G."/>
        </authorList>
    </citation>
    <scope>NUCLEOTIDE SEQUENCE</scope>
    <source>
        <strain evidence="2">Huo1</strain>
        <tissue evidence="2">Leaf</tissue>
    </source>
</reference>
<reference evidence="2" key="1">
    <citation type="submission" date="2018-01" db="EMBL/GenBank/DDBJ databases">
        <authorList>
            <person name="Mao J.F."/>
        </authorList>
    </citation>
    <scope>NUCLEOTIDE SEQUENCE</scope>
    <source>
        <strain evidence="2">Huo1</strain>
        <tissue evidence="2">Leaf</tissue>
    </source>
</reference>
<dbReference type="AlphaFoldDB" id="A0A8X9A5D6"/>
<comment type="caution">
    <text evidence="2">The sequence shown here is derived from an EMBL/GenBank/DDBJ whole genome shotgun (WGS) entry which is preliminary data.</text>
</comment>
<dbReference type="EMBL" id="PNBA02000004">
    <property type="protein sequence ID" value="KAG6428291.1"/>
    <property type="molecule type" value="Genomic_DNA"/>
</dbReference>
<evidence type="ECO:0000313" key="2">
    <source>
        <dbReference type="EMBL" id="KAG6428291.1"/>
    </source>
</evidence>
<dbReference type="CDD" id="cd22157">
    <property type="entry name" value="F-box_AtFBW1-like"/>
    <property type="match status" value="1"/>
</dbReference>
<dbReference type="Gene3D" id="1.20.1280.50">
    <property type="match status" value="1"/>
</dbReference>
<dbReference type="InterPro" id="IPR011043">
    <property type="entry name" value="Gal_Oxase/kelch_b-propeller"/>
</dbReference>
<evidence type="ECO:0000313" key="3">
    <source>
        <dbReference type="Proteomes" id="UP000298416"/>
    </source>
</evidence>
<dbReference type="InterPro" id="IPR006527">
    <property type="entry name" value="F-box-assoc_dom_typ1"/>
</dbReference>
<dbReference type="SMART" id="SM00256">
    <property type="entry name" value="FBOX"/>
    <property type="match status" value="1"/>
</dbReference>
<dbReference type="SUPFAM" id="SSF81383">
    <property type="entry name" value="F-box domain"/>
    <property type="match status" value="1"/>
</dbReference>